<gene>
    <name evidence="2" type="ORF">OBBRIDRAFT_335746</name>
</gene>
<evidence type="ECO:0000313" key="2">
    <source>
        <dbReference type="EMBL" id="OCH85109.1"/>
    </source>
</evidence>
<keyword evidence="3" id="KW-1185">Reference proteome</keyword>
<dbReference type="EMBL" id="KV722608">
    <property type="protein sequence ID" value="OCH85109.1"/>
    <property type="molecule type" value="Genomic_DNA"/>
</dbReference>
<dbReference type="Proteomes" id="UP000250043">
    <property type="component" value="Unassembled WGS sequence"/>
</dbReference>
<organism evidence="2 3">
    <name type="scientific">Obba rivulosa</name>
    <dbReference type="NCBI Taxonomy" id="1052685"/>
    <lineage>
        <taxon>Eukaryota</taxon>
        <taxon>Fungi</taxon>
        <taxon>Dikarya</taxon>
        <taxon>Basidiomycota</taxon>
        <taxon>Agaricomycotina</taxon>
        <taxon>Agaricomycetes</taxon>
        <taxon>Polyporales</taxon>
        <taxon>Gelatoporiaceae</taxon>
        <taxon>Obba</taxon>
    </lineage>
</organism>
<feature type="transmembrane region" description="Helical" evidence="1">
    <location>
        <begin position="54"/>
        <end position="74"/>
    </location>
</feature>
<name>A0A8E2ANL1_9APHY</name>
<keyword evidence="1" id="KW-0812">Transmembrane</keyword>
<keyword evidence="1" id="KW-0472">Membrane</keyword>
<reference evidence="2 3" key="1">
    <citation type="submission" date="2016-07" db="EMBL/GenBank/DDBJ databases">
        <title>Draft genome of the white-rot fungus Obba rivulosa 3A-2.</title>
        <authorList>
            <consortium name="DOE Joint Genome Institute"/>
            <person name="Miettinen O."/>
            <person name="Riley R."/>
            <person name="Acob R."/>
            <person name="Barry K."/>
            <person name="Cullen D."/>
            <person name="De Vries R."/>
            <person name="Hainaut M."/>
            <person name="Hatakka A."/>
            <person name="Henrissat B."/>
            <person name="Hilden K."/>
            <person name="Kuo R."/>
            <person name="Labutti K."/>
            <person name="Lipzen A."/>
            <person name="Makela M.R."/>
            <person name="Sandor L."/>
            <person name="Spatafora J.W."/>
            <person name="Grigoriev I.V."/>
            <person name="Hibbett D.S."/>
        </authorList>
    </citation>
    <scope>NUCLEOTIDE SEQUENCE [LARGE SCALE GENOMIC DNA]</scope>
    <source>
        <strain evidence="2 3">3A-2</strain>
    </source>
</reference>
<accession>A0A8E2ANL1</accession>
<protein>
    <submittedName>
        <fullName evidence="2">Uncharacterized protein</fullName>
    </submittedName>
</protein>
<keyword evidence="1" id="KW-1133">Transmembrane helix</keyword>
<proteinExistence type="predicted"/>
<dbReference type="AlphaFoldDB" id="A0A8E2ANL1"/>
<evidence type="ECO:0000256" key="1">
    <source>
        <dbReference type="SAM" id="Phobius"/>
    </source>
</evidence>
<sequence length="88" mass="10021">MRLYRPASKDLLGFSRQTVIKRSFGFSGAIHSAMAFSALAYPNHAVRFWPVYDFQIDLWYTMYGLLVFTLHGAVQGWRLGVSPVTVAY</sequence>
<evidence type="ECO:0000313" key="3">
    <source>
        <dbReference type="Proteomes" id="UP000250043"/>
    </source>
</evidence>
<feature type="transmembrane region" description="Helical" evidence="1">
    <location>
        <begin position="24"/>
        <end position="42"/>
    </location>
</feature>